<dbReference type="InParanoid" id="A0A1Y1KL05"/>
<accession>A0A1Y1KL05</accession>
<dbReference type="GO" id="GO:0005576">
    <property type="term" value="C:extracellular region"/>
    <property type="evidence" value="ECO:0007669"/>
    <property type="project" value="UniProtKB-SubCell"/>
</dbReference>
<evidence type="ECO:0000313" key="6">
    <source>
        <dbReference type="EMBL" id="KAB0794478.1"/>
    </source>
</evidence>
<dbReference type="InterPro" id="IPR029277">
    <property type="entry name" value="SVWC_dom"/>
</dbReference>
<organism evidence="5">
    <name type="scientific">Photinus pyralis</name>
    <name type="common">Common eastern firefly</name>
    <name type="synonym">Lampyris pyralis</name>
    <dbReference type="NCBI Taxonomy" id="7054"/>
    <lineage>
        <taxon>Eukaryota</taxon>
        <taxon>Metazoa</taxon>
        <taxon>Ecdysozoa</taxon>
        <taxon>Arthropoda</taxon>
        <taxon>Hexapoda</taxon>
        <taxon>Insecta</taxon>
        <taxon>Pterygota</taxon>
        <taxon>Neoptera</taxon>
        <taxon>Endopterygota</taxon>
        <taxon>Coleoptera</taxon>
        <taxon>Polyphaga</taxon>
        <taxon>Elateriformia</taxon>
        <taxon>Elateroidea</taxon>
        <taxon>Lampyridae</taxon>
        <taxon>Lampyrinae</taxon>
        <taxon>Photinus</taxon>
    </lineage>
</organism>
<protein>
    <recommendedName>
        <fullName evidence="4">Single domain-containing protein</fullName>
    </recommendedName>
</protein>
<dbReference type="AlphaFoldDB" id="A0A1Y1KL05"/>
<dbReference type="EMBL" id="GEZM01080710">
    <property type="protein sequence ID" value="JAV62072.1"/>
    <property type="molecule type" value="Transcribed_RNA"/>
</dbReference>
<evidence type="ECO:0000256" key="2">
    <source>
        <dbReference type="ARBA" id="ARBA00022525"/>
    </source>
</evidence>
<reference evidence="6" key="3">
    <citation type="submission" date="2019-08" db="EMBL/GenBank/DDBJ databases">
        <authorList>
            <consortium name="Photinus pyralis genome working group"/>
            <person name="Fallon T.R."/>
            <person name="Sander Lower S.E."/>
            <person name="Weng J.-K."/>
        </authorList>
    </citation>
    <scope>NUCLEOTIDE SEQUENCE</scope>
    <source>
        <strain evidence="6">1611_PpyrPB1</strain>
        <tissue evidence="6">Whole body</tissue>
    </source>
</reference>
<evidence type="ECO:0000313" key="7">
    <source>
        <dbReference type="Proteomes" id="UP000327044"/>
    </source>
</evidence>
<keyword evidence="3" id="KW-0732">Signal</keyword>
<dbReference type="Proteomes" id="UP000327044">
    <property type="component" value="Unassembled WGS sequence"/>
</dbReference>
<sequence>MKLLLLWTLLVVLIPKVFSWYALEYINFTKETVDECHSVDPKMEVMKKGEFRPMKDCTQAICGDKGILYMGCTRLEDKNCTQIIEGNSTATYPDCCSQCIQQVNSTKVT</sequence>
<evidence type="ECO:0000259" key="4">
    <source>
        <dbReference type="Pfam" id="PF15430"/>
    </source>
</evidence>
<feature type="signal peptide" evidence="3">
    <location>
        <begin position="1"/>
        <end position="19"/>
    </location>
</feature>
<dbReference type="Pfam" id="PF15430">
    <property type="entry name" value="SVWC"/>
    <property type="match status" value="1"/>
</dbReference>
<dbReference type="EMBL" id="VVIM01000008">
    <property type="protein sequence ID" value="KAB0794478.1"/>
    <property type="molecule type" value="Genomic_DNA"/>
</dbReference>
<gene>
    <name evidence="6" type="ORF">PPYR_11317</name>
</gene>
<keyword evidence="7" id="KW-1185">Reference proteome</keyword>
<keyword evidence="2" id="KW-0964">Secreted</keyword>
<reference evidence="5" key="1">
    <citation type="journal article" date="2016" name="Sci. Rep.">
        <title>Molecular characterization of firefly nuptial gifts: a multi-omics approach sheds light on postcopulatory sexual selection.</title>
        <authorList>
            <person name="Al-Wathiqui N."/>
            <person name="Fallon T.R."/>
            <person name="South A."/>
            <person name="Weng J.K."/>
            <person name="Lewis S.M."/>
        </authorList>
    </citation>
    <scope>NUCLEOTIDE SEQUENCE</scope>
</reference>
<reference evidence="6 7" key="2">
    <citation type="journal article" date="2018" name="Elife">
        <title>Firefly genomes illuminate parallel origins of bioluminescence in beetles.</title>
        <authorList>
            <person name="Fallon T.R."/>
            <person name="Lower S.E."/>
            <person name="Chang C.H."/>
            <person name="Bessho-Uehara M."/>
            <person name="Martin G.J."/>
            <person name="Bewick A.J."/>
            <person name="Behringer M."/>
            <person name="Debat H.J."/>
            <person name="Wong I."/>
            <person name="Day J.C."/>
            <person name="Suvorov A."/>
            <person name="Silva C.J."/>
            <person name="Stanger-Hall K.F."/>
            <person name="Hall D.W."/>
            <person name="Schmitz R.J."/>
            <person name="Nelson D.R."/>
            <person name="Lewis S.M."/>
            <person name="Shigenobu S."/>
            <person name="Bybee S.M."/>
            <person name="Larracuente A.M."/>
            <person name="Oba Y."/>
            <person name="Weng J.K."/>
        </authorList>
    </citation>
    <scope>NUCLEOTIDE SEQUENCE [LARGE SCALE GENOMIC DNA]</scope>
    <source>
        <strain evidence="6">1611_PpyrPB1</strain>
        <tissue evidence="6">Whole body</tissue>
    </source>
</reference>
<evidence type="ECO:0000313" key="5">
    <source>
        <dbReference type="EMBL" id="JAV62072.1"/>
    </source>
</evidence>
<dbReference type="OrthoDB" id="6752025at2759"/>
<evidence type="ECO:0000256" key="3">
    <source>
        <dbReference type="SAM" id="SignalP"/>
    </source>
</evidence>
<feature type="chain" id="PRO_5033289656" description="Single domain-containing protein" evidence="3">
    <location>
        <begin position="20"/>
        <end position="109"/>
    </location>
</feature>
<evidence type="ECO:0000256" key="1">
    <source>
        <dbReference type="ARBA" id="ARBA00004613"/>
    </source>
</evidence>
<comment type="subcellular location">
    <subcellularLocation>
        <location evidence="1">Secreted</location>
    </subcellularLocation>
</comment>
<name>A0A1Y1KL05_PHOPY</name>
<proteinExistence type="predicted"/>
<feature type="domain" description="Single" evidence="4">
    <location>
        <begin position="44"/>
        <end position="98"/>
    </location>
</feature>